<accession>A0A5K7ZSY9</accession>
<proteinExistence type="predicted"/>
<dbReference type="SUPFAM" id="SSF53098">
    <property type="entry name" value="Ribonuclease H-like"/>
    <property type="match status" value="1"/>
</dbReference>
<evidence type="ECO:0000313" key="2">
    <source>
        <dbReference type="EMBL" id="BBO83319.1"/>
    </source>
</evidence>
<name>A0A5K7ZSY9_9BACT</name>
<dbReference type="AlphaFoldDB" id="A0A5K7ZSY9"/>
<organism evidence="2 3">
    <name type="scientific">Desulfosarcina ovata subsp. sediminis</name>
    <dbReference type="NCBI Taxonomy" id="885957"/>
    <lineage>
        <taxon>Bacteria</taxon>
        <taxon>Pseudomonadati</taxon>
        <taxon>Thermodesulfobacteriota</taxon>
        <taxon>Desulfobacteria</taxon>
        <taxon>Desulfobacterales</taxon>
        <taxon>Desulfosarcinaceae</taxon>
        <taxon>Desulfosarcina</taxon>
    </lineage>
</organism>
<dbReference type="InterPro" id="IPR039365">
    <property type="entry name" value="IS701-like"/>
</dbReference>
<evidence type="ECO:0000259" key="1">
    <source>
        <dbReference type="Pfam" id="PF13546"/>
    </source>
</evidence>
<dbReference type="PANTHER" id="PTHR33627:SF1">
    <property type="entry name" value="TRANSPOSASE"/>
    <property type="match status" value="1"/>
</dbReference>
<dbReference type="KEGG" id="dov:DSCO28_38850"/>
<gene>
    <name evidence="2" type="ORF">DSCO28_38850</name>
</gene>
<feature type="domain" description="Transposase IS701-like DDE" evidence="1">
    <location>
        <begin position="37"/>
        <end position="310"/>
    </location>
</feature>
<sequence length="429" mass="49800">MLPVMRCDEYLYPVPKFDLGKGDVNDFNYELKGFHEQFEDCFQRSESRDHFFNYMAGQFSPLERKSIEPIALSIEDGNVRALQRFVSDAPWAEKKMTTKYRSFVNDDLGSSDGAMIFDESGFLKKGKDSIGVAKQYCGTIGKVDNCQVGVFTGYVSEYGYALVDKRLFIPEKWFADDYSTRRKKCKLPEDTVFKTKPQLAAEMLTELGKENILPFKYVLADSIYGESPEFITAVESMPDKTYFVSVSKDLRCWLKRPMTMSKSYQWGGKTRTKTILVDQDSKPLTVEALAKNINDYFWYRRQVSEGTKGPIVYEFTRRRVILSYDGLPQKTVWLLIRRTLGDDPQYSFFISNASSSTRLKTLVWLSGLRWAIEQCFEETKTELGMDHYEVRKFPGWHHHILTCMMAHFFLWHLKIRMGKKSTVYYAIAA</sequence>
<dbReference type="Proteomes" id="UP000425960">
    <property type="component" value="Chromosome"/>
</dbReference>
<evidence type="ECO:0000313" key="3">
    <source>
        <dbReference type="Proteomes" id="UP000425960"/>
    </source>
</evidence>
<dbReference type="NCBIfam" id="NF033540">
    <property type="entry name" value="transpos_IS701"/>
    <property type="match status" value="1"/>
</dbReference>
<reference evidence="2 3" key="1">
    <citation type="submission" date="2019-11" db="EMBL/GenBank/DDBJ databases">
        <title>Comparative genomics of hydrocarbon-degrading Desulfosarcina strains.</title>
        <authorList>
            <person name="Watanabe M."/>
            <person name="Kojima H."/>
            <person name="Fukui M."/>
        </authorList>
    </citation>
    <scope>NUCLEOTIDE SEQUENCE [LARGE SCALE GENOMIC DNA]</scope>
    <source>
        <strain evidence="2 3">28bB2T</strain>
    </source>
</reference>
<dbReference type="Pfam" id="PF13546">
    <property type="entry name" value="DDE_5"/>
    <property type="match status" value="1"/>
</dbReference>
<dbReference type="InterPro" id="IPR012337">
    <property type="entry name" value="RNaseH-like_sf"/>
</dbReference>
<dbReference type="PANTHER" id="PTHR33627">
    <property type="entry name" value="TRANSPOSASE"/>
    <property type="match status" value="1"/>
</dbReference>
<dbReference type="InterPro" id="IPR038721">
    <property type="entry name" value="IS701-like_DDE_dom"/>
</dbReference>
<protein>
    <submittedName>
        <fullName evidence="2">IS701 family transposase</fullName>
    </submittedName>
</protein>
<dbReference type="RefSeq" id="WP_155323568.1">
    <property type="nucleotide sequence ID" value="NZ_AP021876.1"/>
</dbReference>
<dbReference type="EMBL" id="AP021876">
    <property type="protein sequence ID" value="BBO83319.1"/>
    <property type="molecule type" value="Genomic_DNA"/>
</dbReference>